<evidence type="ECO:0000313" key="1">
    <source>
        <dbReference type="EnsemblPlants" id="QL09p031428:mrna"/>
    </source>
</evidence>
<evidence type="ECO:0008006" key="3">
    <source>
        <dbReference type="Google" id="ProtNLM"/>
    </source>
</evidence>
<proteinExistence type="predicted"/>
<dbReference type="InParanoid" id="A0A7N2MKP0"/>
<reference evidence="1" key="2">
    <citation type="submission" date="2021-01" db="UniProtKB">
        <authorList>
            <consortium name="EnsemblPlants"/>
        </authorList>
    </citation>
    <scope>IDENTIFICATION</scope>
</reference>
<accession>A0A7N2MKP0</accession>
<sequence>MAKLGSNSSFVWSLLAARDVVREGSTWQIGDGSRIRVTRHKWLPNAQVFLHEPNTEMKDTLIRTENKSETFSVRTAYRVPLRLKSTALAEHSSVRVHGVTGGKIWKINVPPKEPETVAHVLWKCPFTRNVWALVRGQVQKCSNDVVDFFLLFKHMQETLEPSELDRWAITAWSI</sequence>
<name>A0A7N2MKP0_QUELO</name>
<reference evidence="1 2" key="1">
    <citation type="journal article" date="2016" name="G3 (Bethesda)">
        <title>First Draft Assembly and Annotation of the Genome of a California Endemic Oak Quercus lobata Nee (Fagaceae).</title>
        <authorList>
            <person name="Sork V.L."/>
            <person name="Fitz-Gibbon S.T."/>
            <person name="Puiu D."/>
            <person name="Crepeau M."/>
            <person name="Gugger P.F."/>
            <person name="Sherman R."/>
            <person name="Stevens K."/>
            <person name="Langley C.H."/>
            <person name="Pellegrini M."/>
            <person name="Salzberg S.L."/>
        </authorList>
    </citation>
    <scope>NUCLEOTIDE SEQUENCE [LARGE SCALE GENOMIC DNA]</scope>
    <source>
        <strain evidence="1 2">cv. SW786</strain>
    </source>
</reference>
<evidence type="ECO:0000313" key="2">
    <source>
        <dbReference type="Proteomes" id="UP000594261"/>
    </source>
</evidence>
<organism evidence="1 2">
    <name type="scientific">Quercus lobata</name>
    <name type="common">Valley oak</name>
    <dbReference type="NCBI Taxonomy" id="97700"/>
    <lineage>
        <taxon>Eukaryota</taxon>
        <taxon>Viridiplantae</taxon>
        <taxon>Streptophyta</taxon>
        <taxon>Embryophyta</taxon>
        <taxon>Tracheophyta</taxon>
        <taxon>Spermatophyta</taxon>
        <taxon>Magnoliopsida</taxon>
        <taxon>eudicotyledons</taxon>
        <taxon>Gunneridae</taxon>
        <taxon>Pentapetalae</taxon>
        <taxon>rosids</taxon>
        <taxon>fabids</taxon>
        <taxon>Fagales</taxon>
        <taxon>Fagaceae</taxon>
        <taxon>Quercus</taxon>
    </lineage>
</organism>
<dbReference type="AlphaFoldDB" id="A0A7N2MKP0"/>
<keyword evidence="2" id="KW-1185">Reference proteome</keyword>
<dbReference type="Gramene" id="QL09p031428:mrna">
    <property type="protein sequence ID" value="QL09p031428:mrna"/>
    <property type="gene ID" value="QL09p031428"/>
</dbReference>
<protein>
    <recommendedName>
        <fullName evidence="3">Reverse transcriptase zinc-binding domain-containing protein</fullName>
    </recommendedName>
</protein>
<dbReference type="EnsemblPlants" id="QL09p031428:mrna">
    <property type="protein sequence ID" value="QL09p031428:mrna"/>
    <property type="gene ID" value="QL09p031428"/>
</dbReference>
<dbReference type="EMBL" id="LRBV02000009">
    <property type="status" value="NOT_ANNOTATED_CDS"/>
    <property type="molecule type" value="Genomic_DNA"/>
</dbReference>
<dbReference type="Proteomes" id="UP000594261">
    <property type="component" value="Chromosome 9"/>
</dbReference>